<keyword evidence="2" id="KW-0809">Transit peptide</keyword>
<dbReference type="InterPro" id="IPR001519">
    <property type="entry name" value="Ferritin"/>
</dbReference>
<evidence type="ECO:0000256" key="4">
    <source>
        <dbReference type="ARBA" id="ARBA00026060"/>
    </source>
</evidence>
<protein>
    <recommendedName>
        <fullName evidence="6">Ferritin/DPS domain-containing protein</fullName>
    </recommendedName>
</protein>
<dbReference type="GO" id="GO:0006879">
    <property type="term" value="P:intracellular iron ion homeostasis"/>
    <property type="evidence" value="ECO:0007669"/>
    <property type="project" value="InterPro"/>
</dbReference>
<organism evidence="7 8">
    <name type="scientific">Ambrosia artemisiifolia</name>
    <name type="common">Common ragweed</name>
    <dbReference type="NCBI Taxonomy" id="4212"/>
    <lineage>
        <taxon>Eukaryota</taxon>
        <taxon>Viridiplantae</taxon>
        <taxon>Streptophyta</taxon>
        <taxon>Embryophyta</taxon>
        <taxon>Tracheophyta</taxon>
        <taxon>Spermatophyta</taxon>
        <taxon>Magnoliopsida</taxon>
        <taxon>eudicotyledons</taxon>
        <taxon>Gunneridae</taxon>
        <taxon>Pentapetalae</taxon>
        <taxon>asterids</taxon>
        <taxon>campanulids</taxon>
        <taxon>Asterales</taxon>
        <taxon>Asteraceae</taxon>
        <taxon>Asteroideae</taxon>
        <taxon>Heliantheae alliance</taxon>
        <taxon>Heliantheae</taxon>
        <taxon>Ambrosia</taxon>
    </lineage>
</organism>
<sequence length="268" mass="30094">GFFPNLTLTHPPSLYLLSLSLAVNHLPQSNDDFTTVIGVPGDDFFVDGFLDFSEDGGFEENEDDNTHFKDGFLVPYAASTFVVGYRRWTVVMDGDGFLLPDAASTFVVGYQRWMVAMRKRAVNKRGVMIKLQSIIMPFFEFDHEEKGDALYATELALSLEKLTNEKLLNLHEVVNENNDVHLAYFVESGFLGEQVEAIKKISEYIAQVRRVGKGHGYDAKIHQIKQVEFMLCFQQSRKNCSTSIYGIPVTSDLLPAARARSAPPVQPT</sequence>
<dbReference type="GO" id="GO:0006826">
    <property type="term" value="P:iron ion transport"/>
    <property type="evidence" value="ECO:0007669"/>
    <property type="project" value="InterPro"/>
</dbReference>
<dbReference type="InterPro" id="IPR012347">
    <property type="entry name" value="Ferritin-like"/>
</dbReference>
<dbReference type="Gene3D" id="1.20.1260.10">
    <property type="match status" value="1"/>
</dbReference>
<dbReference type="PANTHER" id="PTHR11431:SF75">
    <property type="entry name" value="FERRITIN"/>
    <property type="match status" value="1"/>
</dbReference>
<dbReference type="GO" id="GO:0008198">
    <property type="term" value="F:ferrous iron binding"/>
    <property type="evidence" value="ECO:0007669"/>
    <property type="project" value="TreeGrafter"/>
</dbReference>
<evidence type="ECO:0000256" key="5">
    <source>
        <dbReference type="PIRSR" id="PIRSR601519-1"/>
    </source>
</evidence>
<dbReference type="InterPro" id="IPR009078">
    <property type="entry name" value="Ferritin-like_SF"/>
</dbReference>
<evidence type="ECO:0000256" key="1">
    <source>
        <dbReference type="ARBA" id="ARBA00007513"/>
    </source>
</evidence>
<dbReference type="SUPFAM" id="SSF47240">
    <property type="entry name" value="Ferritin-like"/>
    <property type="match status" value="1"/>
</dbReference>
<feature type="non-terminal residue" evidence="7">
    <location>
        <position position="1"/>
    </location>
</feature>
<dbReference type="InterPro" id="IPR008331">
    <property type="entry name" value="Ferritin_DPS_dom"/>
</dbReference>
<accession>A0AAD5D313</accession>
<feature type="binding site" evidence="5">
    <location>
        <position position="194"/>
    </location>
    <ligand>
        <name>Fe cation</name>
        <dbReference type="ChEBI" id="CHEBI:24875"/>
        <label>1</label>
    </ligand>
</feature>
<reference evidence="7" key="1">
    <citation type="submission" date="2022-06" db="EMBL/GenBank/DDBJ databases">
        <title>Uncovering the hologenomic basis of an extraordinary plant invasion.</title>
        <authorList>
            <person name="Bieker V.C."/>
            <person name="Martin M.D."/>
            <person name="Gilbert T."/>
            <person name="Hodgins K."/>
            <person name="Battlay P."/>
            <person name="Petersen B."/>
            <person name="Wilson J."/>
        </authorList>
    </citation>
    <scope>NUCLEOTIDE SEQUENCE</scope>
    <source>
        <strain evidence="7">AA19_3_7</strain>
        <tissue evidence="7">Leaf</tissue>
    </source>
</reference>
<dbReference type="Proteomes" id="UP001206925">
    <property type="component" value="Unassembled WGS sequence"/>
</dbReference>
<dbReference type="GO" id="GO:0005737">
    <property type="term" value="C:cytoplasm"/>
    <property type="evidence" value="ECO:0007669"/>
    <property type="project" value="TreeGrafter"/>
</dbReference>
<dbReference type="GO" id="GO:0008199">
    <property type="term" value="F:ferric iron binding"/>
    <property type="evidence" value="ECO:0007669"/>
    <property type="project" value="InterPro"/>
</dbReference>
<name>A0AAD5D313_AMBAR</name>
<feature type="binding site" evidence="5">
    <location>
        <position position="160"/>
    </location>
    <ligand>
        <name>Fe cation</name>
        <dbReference type="ChEBI" id="CHEBI:24875"/>
        <label>1</label>
    </ligand>
</feature>
<comment type="function">
    <text evidence="3">Stores iron in a soluble, non-toxic, readily available form. Important for iron homeostasis. Has ferroxidase activity. Iron is taken up in the ferrous form and deposited as ferric hydroxides after oxidation.</text>
</comment>
<dbReference type="AlphaFoldDB" id="A0AAD5D313"/>
<proteinExistence type="inferred from homology"/>
<keyword evidence="5" id="KW-0479">Metal-binding</keyword>
<feature type="domain" description="Ferritin/DPS" evidence="6">
    <location>
        <begin position="142"/>
        <end position="211"/>
    </location>
</feature>
<evidence type="ECO:0000313" key="7">
    <source>
        <dbReference type="EMBL" id="KAI7752534.1"/>
    </source>
</evidence>
<keyword evidence="5" id="KW-0408">Iron</keyword>
<dbReference type="Pfam" id="PF00210">
    <property type="entry name" value="Ferritin"/>
    <property type="match status" value="1"/>
</dbReference>
<evidence type="ECO:0000256" key="3">
    <source>
        <dbReference type="ARBA" id="ARBA00025111"/>
    </source>
</evidence>
<evidence type="ECO:0000313" key="8">
    <source>
        <dbReference type="Proteomes" id="UP001206925"/>
    </source>
</evidence>
<keyword evidence="8" id="KW-1185">Reference proteome</keyword>
<gene>
    <name evidence="7" type="ORF">M8C21_015885</name>
</gene>
<dbReference type="EMBL" id="JAMZMK010005665">
    <property type="protein sequence ID" value="KAI7752534.1"/>
    <property type="molecule type" value="Genomic_DNA"/>
</dbReference>
<comment type="caution">
    <text evidence="7">The sequence shown here is derived from an EMBL/GenBank/DDBJ whole genome shotgun (WGS) entry which is preliminary data.</text>
</comment>
<comment type="subunit">
    <text evidence="4">Oligomer of 24 subunits. There are two types of subunits: L (light) chain and H (heavy) chain. The major chain can be light or heavy, depending on the species and tissue type. The functional molecule forms a roughly spherical shell with a diameter of 12 nm and contains a central cavity into which the insoluble mineral iron core is deposited.</text>
</comment>
<comment type="similarity">
    <text evidence="1">Belongs to the ferritin family.</text>
</comment>
<evidence type="ECO:0000256" key="2">
    <source>
        <dbReference type="ARBA" id="ARBA00022946"/>
    </source>
</evidence>
<dbReference type="PANTHER" id="PTHR11431">
    <property type="entry name" value="FERRITIN"/>
    <property type="match status" value="1"/>
</dbReference>
<evidence type="ECO:0000259" key="6">
    <source>
        <dbReference type="Pfam" id="PF00210"/>
    </source>
</evidence>